<dbReference type="InterPro" id="IPR051610">
    <property type="entry name" value="GPI/OXD"/>
</dbReference>
<reference evidence="3" key="1">
    <citation type="submission" date="2023-03" db="EMBL/GenBank/DDBJ databases">
        <authorList>
            <person name="Steffen K."/>
            <person name="Cardenas P."/>
        </authorList>
    </citation>
    <scope>NUCLEOTIDE SEQUENCE</scope>
</reference>
<proteinExistence type="predicted"/>
<dbReference type="EMBL" id="CASHTH010002237">
    <property type="protein sequence ID" value="CAI8026811.1"/>
    <property type="molecule type" value="Genomic_DNA"/>
</dbReference>
<accession>A0AA35SDX9</accession>
<evidence type="ECO:0000313" key="4">
    <source>
        <dbReference type="Proteomes" id="UP001174909"/>
    </source>
</evidence>
<dbReference type="AlphaFoldDB" id="A0AA35SDX9"/>
<protein>
    <submittedName>
        <fullName evidence="3">Uncharacterized protein MJ1618</fullName>
    </submittedName>
</protein>
<name>A0AA35SDX9_GEOBA</name>
<dbReference type="PANTHER" id="PTHR35848">
    <property type="entry name" value="OXALATE-BINDING PROTEIN"/>
    <property type="match status" value="1"/>
</dbReference>
<dbReference type="InterPro" id="IPR013096">
    <property type="entry name" value="Cupin_2"/>
</dbReference>
<comment type="caution">
    <text evidence="3">The sequence shown here is derived from an EMBL/GenBank/DDBJ whole genome shotgun (WGS) entry which is preliminary data.</text>
</comment>
<evidence type="ECO:0000313" key="3">
    <source>
        <dbReference type="EMBL" id="CAI8026811.1"/>
    </source>
</evidence>
<organism evidence="3 4">
    <name type="scientific">Geodia barretti</name>
    <name type="common">Barrett's horny sponge</name>
    <dbReference type="NCBI Taxonomy" id="519541"/>
    <lineage>
        <taxon>Eukaryota</taxon>
        <taxon>Metazoa</taxon>
        <taxon>Porifera</taxon>
        <taxon>Demospongiae</taxon>
        <taxon>Heteroscleromorpha</taxon>
        <taxon>Tetractinellida</taxon>
        <taxon>Astrophorina</taxon>
        <taxon>Geodiidae</taxon>
        <taxon>Geodia</taxon>
    </lineage>
</organism>
<gene>
    <name evidence="3" type="ORF">GBAR_LOCUS15363</name>
</gene>
<dbReference type="InterPro" id="IPR011051">
    <property type="entry name" value="RmlC_Cupin_sf"/>
</dbReference>
<keyword evidence="1" id="KW-0479">Metal-binding</keyword>
<feature type="domain" description="Cupin type-2" evidence="2">
    <location>
        <begin position="38"/>
        <end position="104"/>
    </location>
</feature>
<dbReference type="SUPFAM" id="SSF51182">
    <property type="entry name" value="RmlC-like cupins"/>
    <property type="match status" value="1"/>
</dbReference>
<dbReference type="Gene3D" id="2.60.120.10">
    <property type="entry name" value="Jelly Rolls"/>
    <property type="match status" value="1"/>
</dbReference>
<dbReference type="Proteomes" id="UP001174909">
    <property type="component" value="Unassembled WGS sequence"/>
</dbReference>
<dbReference type="Pfam" id="PF07883">
    <property type="entry name" value="Cupin_2"/>
    <property type="match status" value="1"/>
</dbReference>
<dbReference type="PANTHER" id="PTHR35848:SF6">
    <property type="entry name" value="CUPIN TYPE-2 DOMAIN-CONTAINING PROTEIN"/>
    <property type="match status" value="1"/>
</dbReference>
<evidence type="ECO:0000256" key="1">
    <source>
        <dbReference type="ARBA" id="ARBA00022723"/>
    </source>
</evidence>
<dbReference type="InterPro" id="IPR014710">
    <property type="entry name" value="RmlC-like_jellyroll"/>
</dbReference>
<evidence type="ECO:0000259" key="2">
    <source>
        <dbReference type="Pfam" id="PF07883"/>
    </source>
</evidence>
<keyword evidence="4" id="KW-1185">Reference proteome</keyword>
<dbReference type="GO" id="GO:0046872">
    <property type="term" value="F:metal ion binding"/>
    <property type="evidence" value="ECO:0007669"/>
    <property type="project" value="UniProtKB-KW"/>
</dbReference>
<sequence>MNIQTLERSPQNHRGGQVSHLLLASGQFGSENLAVTWVEGEPGSEQTVHSHEGREQVYVIVQGRGAMRVGDEVEEVGPGTAILVPPGTNHFIRNIGEDKLIYVSATSPPFAMQEGNTSWSAPAGA</sequence>